<comment type="catalytic activity">
    <reaction evidence="19">
        <text>a di-trans,poly-cis-dolichyl beta-D-mannosyl phosphate + L-threonyl-[protein] = 3-O-(alpha-D-mannosyl)-L-threonyl-[protein] + a di-trans,poly-cis-dolichyl phosphate + H(+)</text>
        <dbReference type="Rhea" id="RHEA:53396"/>
        <dbReference type="Rhea" id="RHEA-COMP:11060"/>
        <dbReference type="Rhea" id="RHEA-COMP:13547"/>
        <dbReference type="Rhea" id="RHEA-COMP:19498"/>
        <dbReference type="Rhea" id="RHEA-COMP:19501"/>
        <dbReference type="ChEBI" id="CHEBI:15378"/>
        <dbReference type="ChEBI" id="CHEBI:30013"/>
        <dbReference type="ChEBI" id="CHEBI:57683"/>
        <dbReference type="ChEBI" id="CHEBI:58211"/>
        <dbReference type="ChEBI" id="CHEBI:137323"/>
        <dbReference type="EC" id="2.4.1.109"/>
    </reaction>
</comment>
<dbReference type="SMART" id="SM00355">
    <property type="entry name" value="ZnF_C2H2"/>
    <property type="match status" value="20"/>
</dbReference>
<protein>
    <recommendedName>
        <fullName evidence="6">dolichyl-phosphate-mannose--protein mannosyltransferase</fullName>
        <ecNumber evidence="6">2.4.1.109</ecNumber>
    </recommendedName>
</protein>
<feature type="repeat" description="TPR" evidence="22">
    <location>
        <begin position="1740"/>
        <end position="1773"/>
    </location>
</feature>
<dbReference type="InterPro" id="IPR019734">
    <property type="entry name" value="TPR_rpt"/>
</dbReference>
<feature type="domain" description="C2H2-type" evidence="25">
    <location>
        <begin position="812"/>
        <end position="839"/>
    </location>
</feature>
<comment type="caution">
    <text evidence="26">The sequence shown here is derived from an EMBL/GenBank/DDBJ whole genome shotgun (WGS) entry which is preliminary data.</text>
</comment>
<feature type="domain" description="C2H2-type" evidence="25">
    <location>
        <begin position="95"/>
        <end position="122"/>
    </location>
</feature>
<gene>
    <name evidence="26" type="ORF">PV327_007946</name>
</gene>
<dbReference type="PANTHER" id="PTHR44216">
    <property type="entry name" value="PROTEIN O-MANNOSYL-TRANSFERASE TMTC2"/>
    <property type="match status" value="1"/>
</dbReference>
<reference evidence="26" key="2">
    <citation type="submission" date="2023-03" db="EMBL/GenBank/DDBJ databases">
        <authorList>
            <person name="Inwood S.N."/>
            <person name="Skelly J.G."/>
            <person name="Guhlin J."/>
            <person name="Harrop T.W.R."/>
            <person name="Goldson S.G."/>
            <person name="Dearden P.K."/>
        </authorList>
    </citation>
    <scope>NUCLEOTIDE SEQUENCE</scope>
    <source>
        <strain evidence="26">Lincoln</strain>
        <tissue evidence="26">Whole body</tissue>
    </source>
</reference>
<keyword evidence="18" id="KW-0804">Transcription</keyword>
<dbReference type="Gene3D" id="1.25.40.10">
    <property type="entry name" value="Tetratricopeptide repeat domain"/>
    <property type="match status" value="4"/>
</dbReference>
<feature type="domain" description="C2H2-type" evidence="25">
    <location>
        <begin position="506"/>
        <end position="533"/>
    </location>
</feature>
<dbReference type="InterPro" id="IPR013087">
    <property type="entry name" value="Znf_C2H2_type"/>
</dbReference>
<dbReference type="GO" id="GO:0005789">
    <property type="term" value="C:endoplasmic reticulum membrane"/>
    <property type="evidence" value="ECO:0007669"/>
    <property type="project" value="TreeGrafter"/>
</dbReference>
<keyword evidence="15 24" id="KW-1133">Transmembrane helix</keyword>
<dbReference type="Pfam" id="PF13374">
    <property type="entry name" value="TPR_10"/>
    <property type="match status" value="1"/>
</dbReference>
<feature type="domain" description="C2H2-type" evidence="25">
    <location>
        <begin position="372"/>
        <end position="400"/>
    </location>
</feature>
<dbReference type="SUPFAM" id="SSF57667">
    <property type="entry name" value="beta-beta-alpha zinc fingers"/>
    <property type="match status" value="5"/>
</dbReference>
<dbReference type="InterPro" id="IPR036236">
    <property type="entry name" value="Znf_C2H2_sf"/>
</dbReference>
<feature type="domain" description="C2H2-type" evidence="25">
    <location>
        <begin position="123"/>
        <end position="150"/>
    </location>
</feature>
<evidence type="ECO:0000256" key="19">
    <source>
        <dbReference type="ARBA" id="ARBA00045085"/>
    </source>
</evidence>
<feature type="domain" description="C2H2-type" evidence="25">
    <location>
        <begin position="179"/>
        <end position="206"/>
    </location>
</feature>
<evidence type="ECO:0000256" key="1">
    <source>
        <dbReference type="ARBA" id="ARBA00003582"/>
    </source>
</evidence>
<evidence type="ECO:0000256" key="21">
    <source>
        <dbReference type="PROSITE-ProRule" id="PRU00042"/>
    </source>
</evidence>
<reference evidence="26" key="1">
    <citation type="journal article" date="2023" name="bioRxiv">
        <title>Scaffold-level genome assemblies of two parasitoid biocontrol wasps reveal the parthenogenesis mechanism and an associated novel virus.</title>
        <authorList>
            <person name="Inwood S."/>
            <person name="Skelly J."/>
            <person name="Guhlin J."/>
            <person name="Harrop T."/>
            <person name="Goldson S."/>
            <person name="Dearden P."/>
        </authorList>
    </citation>
    <scope>NUCLEOTIDE SEQUENCE</scope>
    <source>
        <strain evidence="26">Lincoln</strain>
        <tissue evidence="26">Whole body</tissue>
    </source>
</reference>
<keyword evidence="27" id="KW-1185">Reference proteome</keyword>
<feature type="compositionally biased region" description="Acidic residues" evidence="23">
    <location>
        <begin position="1149"/>
        <end position="1190"/>
    </location>
</feature>
<dbReference type="InterPro" id="IPR013618">
    <property type="entry name" value="TMTC_DUF1736"/>
</dbReference>
<dbReference type="Pfam" id="PF13181">
    <property type="entry name" value="TPR_8"/>
    <property type="match status" value="1"/>
</dbReference>
<evidence type="ECO:0000256" key="2">
    <source>
        <dbReference type="ARBA" id="ARBA00004141"/>
    </source>
</evidence>
<dbReference type="FunFam" id="3.30.160.60:FF:000446">
    <property type="entry name" value="Zinc finger protein"/>
    <property type="match status" value="1"/>
</dbReference>
<feature type="domain" description="C2H2-type" evidence="25">
    <location>
        <begin position="844"/>
        <end position="872"/>
    </location>
</feature>
<dbReference type="GO" id="GO:0005634">
    <property type="term" value="C:nucleus"/>
    <property type="evidence" value="ECO:0007669"/>
    <property type="project" value="UniProtKB-ARBA"/>
</dbReference>
<feature type="repeat" description="TPR" evidence="22">
    <location>
        <begin position="1706"/>
        <end position="1739"/>
    </location>
</feature>
<dbReference type="GO" id="GO:0004169">
    <property type="term" value="F:dolichyl-phosphate-mannose-protein mannosyltransferase activity"/>
    <property type="evidence" value="ECO:0007669"/>
    <property type="project" value="UniProtKB-EC"/>
</dbReference>
<comment type="function">
    <text evidence="1">Transfers mannosyl residues to the hydroxyl group of serine or threonine residues.</text>
</comment>
<dbReference type="EC" id="2.4.1.109" evidence="6"/>
<dbReference type="EMBL" id="JAQQBR010000004">
    <property type="protein sequence ID" value="KAK0179127.1"/>
    <property type="molecule type" value="Genomic_DNA"/>
</dbReference>
<evidence type="ECO:0000256" key="11">
    <source>
        <dbReference type="ARBA" id="ARBA00022771"/>
    </source>
</evidence>
<proteinExistence type="inferred from homology"/>
<feature type="repeat" description="TPR" evidence="22">
    <location>
        <begin position="1819"/>
        <end position="1852"/>
    </location>
</feature>
<evidence type="ECO:0000256" key="18">
    <source>
        <dbReference type="ARBA" id="ARBA00023163"/>
    </source>
</evidence>
<dbReference type="Gene3D" id="3.30.160.60">
    <property type="entry name" value="Classic Zinc Finger"/>
    <property type="match status" value="7"/>
</dbReference>
<organism evidence="26 27">
    <name type="scientific">Microctonus hyperodae</name>
    <name type="common">Parasitoid wasp</name>
    <dbReference type="NCBI Taxonomy" id="165561"/>
    <lineage>
        <taxon>Eukaryota</taxon>
        <taxon>Metazoa</taxon>
        <taxon>Ecdysozoa</taxon>
        <taxon>Arthropoda</taxon>
        <taxon>Hexapoda</taxon>
        <taxon>Insecta</taxon>
        <taxon>Pterygota</taxon>
        <taxon>Neoptera</taxon>
        <taxon>Endopterygota</taxon>
        <taxon>Hymenoptera</taxon>
        <taxon>Apocrita</taxon>
        <taxon>Ichneumonoidea</taxon>
        <taxon>Braconidae</taxon>
        <taxon>Euphorinae</taxon>
        <taxon>Microctonus</taxon>
    </lineage>
</organism>
<evidence type="ECO:0000256" key="3">
    <source>
        <dbReference type="ARBA" id="ARBA00004240"/>
    </source>
</evidence>
<evidence type="ECO:0000256" key="6">
    <source>
        <dbReference type="ARBA" id="ARBA00012839"/>
    </source>
</evidence>
<evidence type="ECO:0000313" key="26">
    <source>
        <dbReference type="EMBL" id="KAK0179127.1"/>
    </source>
</evidence>
<keyword evidence="11 21" id="KW-0863">Zinc-finger</keyword>
<keyword evidence="16" id="KW-0805">Transcription regulation</keyword>
<feature type="region of interest" description="Disordered" evidence="23">
    <location>
        <begin position="50"/>
        <end position="69"/>
    </location>
</feature>
<dbReference type="SMART" id="SM00028">
    <property type="entry name" value="TPR"/>
    <property type="match status" value="7"/>
</dbReference>
<dbReference type="Proteomes" id="UP001168972">
    <property type="component" value="Unassembled WGS sequence"/>
</dbReference>
<evidence type="ECO:0000256" key="7">
    <source>
        <dbReference type="ARBA" id="ARBA00022679"/>
    </source>
</evidence>
<dbReference type="Pfam" id="PF08409">
    <property type="entry name" value="TMTC_DUF1736"/>
    <property type="match status" value="1"/>
</dbReference>
<evidence type="ECO:0000256" key="17">
    <source>
        <dbReference type="ARBA" id="ARBA00023136"/>
    </source>
</evidence>
<evidence type="ECO:0000256" key="10">
    <source>
        <dbReference type="ARBA" id="ARBA00022737"/>
    </source>
</evidence>
<feature type="repeat" description="TPR" evidence="22">
    <location>
        <begin position="1856"/>
        <end position="1889"/>
    </location>
</feature>
<evidence type="ECO:0000256" key="13">
    <source>
        <dbReference type="ARBA" id="ARBA00022824"/>
    </source>
</evidence>
<dbReference type="Pfam" id="PF00096">
    <property type="entry name" value="zf-C2H2"/>
    <property type="match status" value="3"/>
</dbReference>
<keyword evidence="7" id="KW-0808">Transferase</keyword>
<keyword evidence="9" id="KW-0479">Metal-binding</keyword>
<feature type="region of interest" description="Disordered" evidence="23">
    <location>
        <begin position="1573"/>
        <end position="1592"/>
    </location>
</feature>
<feature type="repeat" description="TPR" evidence="22">
    <location>
        <begin position="1993"/>
        <end position="2026"/>
    </location>
</feature>
<keyword evidence="12 22" id="KW-0802">TPR repeat</keyword>
<evidence type="ECO:0000313" key="27">
    <source>
        <dbReference type="Proteomes" id="UP001168972"/>
    </source>
</evidence>
<feature type="region of interest" description="Disordered" evidence="23">
    <location>
        <begin position="737"/>
        <end position="757"/>
    </location>
</feature>
<dbReference type="InterPro" id="IPR011990">
    <property type="entry name" value="TPR-like_helical_dom_sf"/>
</dbReference>
<feature type="compositionally biased region" description="Polar residues" evidence="23">
    <location>
        <begin position="1576"/>
        <end position="1592"/>
    </location>
</feature>
<sequence length="2041" mass="229090">MLFKGNSSRLEFLIERIQAHKESPSPLTDEKCLGRSKEGTLVNGSFSWRSEEDSLRGGGTPSSCTTSTSMSFASEPDIDIDTLRMGDANIISGPYPCQFCDKSYPTLSLLKKHEQSHADQMPYRCSWCARLFKHKRSRDRHVKLHTGDRRYRCTQCEAAFSRSDHLKIHMKTHDNQKPYHCTECSRGYNTAAALTSHMQSHKRSKSSNSQYARIINDDRRSASWPSGGASSSPIVNSLFSNISLSAIQKKISSSYSSDSLINDQSNNPFMKSSMTLACMYCAKDTFTSMEQLQLHVYATHEGILNRKSPSISPIDLNDYNSKRSKKNNDKLELETITTSTNITISTTTTTTTTTTPIVSAIKDESVVTKESFDCKHCTMKFTKIILLQNHMTEVHRDNIATGSILSCPLCGIPCDSTASYVEHYVLEHCNNPKIPIEKCRDDSASKICNEKENDVAKNIQVNNTDKYSSNTLLCGQCGAALENFELFRAHVAMHLQVNNQLKSNGINCPKCDLTFQSRDDMISHLTKHYLGQPMKQYSCDACDKYYLDSESLKKHLFESHSHHLYRCTLCHDTFDSSIAIQVHFTVKHVHECNVYQCNGCSINSKGRDESHESILQMSGSVFKSATEMMKHVENVHVTSKSYMNELSSPGNAVSTPAGVIGGLFRCCFCGIYCTSDVDLQLHLASHSTCHYRCPICHEGFTVEFLLDKHIAHCHSITNNNTMELYKKKLYYSSEQEEKMRNKRRRSPNINNNLNKLENIKRPNSGNIDCQRCEYCDKTEFSSDAELRAHKKLAHKTISGLNTKSQTKLLSQHVCSYCGESLRTRLELEAHTRLHHAPNEQGKRYKCNICDEIFSTGGILAEHKLRKHCKIKLSDMCIVCRGELKNETDFFHHVQKHSLETLDPQYQRGDNNSISHITAHCVVCRQTLISELECQLHAKYHLQSNIINSDNDKIQCCCICLREFCDEDDGINLLSKCITMSEQQLRVCKRCYMRHSQGLPILGSLANNWSDIGIIDDDGEKIDNIMNGKGINNDCKINLIKYESYDGSCDDGENIPLNFDNDTVNLNVSGIRPYCCNHCTLKFTFRTELERHVTIHHDNNKATIASSSSASSSTLQFNIQQKTLACHSQTQEDNKTVENVIVKEEIIVNPEEEMEELEEDEEDEDEEEEGKEEENEEKKEDDEEVDDEEQNDLNIQDQNSRAILTNPDLLPNSPWFPLLENDFWGTPLRDSESHGSYRPLCVATFRLNHLLGGLNPQGYHLVNIALHAACTGLVVRVARKVIPGRWLSHAITGLLFAVHPIHSEAVAGIVGRADLLACFLTLGGFLTYVAHCDQTRSPLMLLIALTSSLLAALAKETGISSLALCLLWEFCHGEPNTQKERERNWPRNRSVGILWGGLILVILGRIKIGNANAPEFASADNPTARNPSRLTRALTFLYLPAASLRMFLCPSTLSFDWSMDTIPRIISLTDPRNLESVCLYIGLASAGLWVIQQSRTEIYVRNRTMEKTGSYQRASSKCSVCDGRKSGGCHTEGCRAANNNNNSDSNDCCCSSKPIVNSVTSSCSGASTATTSITPTDHNNTLHQHQQPSSFQQNHFGHNTKSFSIVVISMGFLALPFLPASNLFFYVGFVIAERILYLPSVGACLSIGASVAETYRIVRHGSKTCGRLILLVTAILLAIMAAKTLRRNMDWHDEESLYRSALHVNPPKAYGNLGGILSTQGRFAEAEEAFIQALRYRPNMADVHYNLGILQQARRNYDEAILSYERAIHFRPSLIQAYVNLGVTLTSVGRKTEAADILRTAATVNGVGLKDKRVHEAARIQALLRLGALYADEGQLHEALSSYREALQTLPEYYPPQTVYNLLGETLSKMQQYAEAERWFRACLIREPNYIPAHITYGELLALNSSRVLEAERWFVKATRLAPDDPNVHYRYGIFLSSQGRLAEAAREKLNAAELARSDYELSVAAASALHEADRNDESEIWYMHATSLRPNDAQSHTNLGAILHLNGKYRQAAASYRKALRLQPNDATTITNLYKLMALIT</sequence>
<comment type="similarity">
    <text evidence="5">Belongs to the TMTC family.</text>
</comment>
<keyword evidence="14" id="KW-0862">Zinc</keyword>
<keyword evidence="17 24" id="KW-0472">Membrane</keyword>
<evidence type="ECO:0000256" key="15">
    <source>
        <dbReference type="ARBA" id="ARBA00022989"/>
    </source>
</evidence>
<keyword evidence="13" id="KW-0256">Endoplasmic reticulum</keyword>
<dbReference type="SUPFAM" id="SSF48452">
    <property type="entry name" value="TPR-like"/>
    <property type="match status" value="1"/>
</dbReference>
<evidence type="ECO:0000259" key="25">
    <source>
        <dbReference type="PROSITE" id="PS50157"/>
    </source>
</evidence>
<feature type="domain" description="C2H2-type" evidence="25">
    <location>
        <begin position="537"/>
        <end position="561"/>
    </location>
</feature>
<feature type="domain" description="C2H2-type" evidence="25">
    <location>
        <begin position="151"/>
        <end position="178"/>
    </location>
</feature>
<evidence type="ECO:0000256" key="8">
    <source>
        <dbReference type="ARBA" id="ARBA00022692"/>
    </source>
</evidence>
<dbReference type="PROSITE" id="PS50005">
    <property type="entry name" value="TPR"/>
    <property type="match status" value="5"/>
</dbReference>
<dbReference type="Pfam" id="PF00515">
    <property type="entry name" value="TPR_1"/>
    <property type="match status" value="1"/>
</dbReference>
<feature type="region of interest" description="Disordered" evidence="23">
    <location>
        <begin position="1143"/>
        <end position="1205"/>
    </location>
</feature>
<evidence type="ECO:0000256" key="22">
    <source>
        <dbReference type="PROSITE-ProRule" id="PRU00339"/>
    </source>
</evidence>
<accession>A0AA39KZ88</accession>
<evidence type="ECO:0000256" key="12">
    <source>
        <dbReference type="ARBA" id="ARBA00022803"/>
    </source>
</evidence>
<evidence type="ECO:0000256" key="5">
    <source>
        <dbReference type="ARBA" id="ARBA00007882"/>
    </source>
</evidence>
<evidence type="ECO:0000256" key="4">
    <source>
        <dbReference type="ARBA" id="ARBA00004922"/>
    </source>
</evidence>
<evidence type="ECO:0000256" key="16">
    <source>
        <dbReference type="ARBA" id="ARBA00023015"/>
    </source>
</evidence>
<feature type="compositionally biased region" description="Polar residues" evidence="23">
    <location>
        <begin position="1192"/>
        <end position="1202"/>
    </location>
</feature>
<evidence type="ECO:0000256" key="23">
    <source>
        <dbReference type="SAM" id="MobiDB-lite"/>
    </source>
</evidence>
<evidence type="ECO:0000256" key="14">
    <source>
        <dbReference type="ARBA" id="ARBA00022833"/>
    </source>
</evidence>
<evidence type="ECO:0000256" key="20">
    <source>
        <dbReference type="ARBA" id="ARBA00045102"/>
    </source>
</evidence>
<comment type="subcellular location">
    <subcellularLocation>
        <location evidence="3">Endoplasmic reticulum</location>
    </subcellularLocation>
    <subcellularLocation>
        <location evidence="2">Membrane</location>
        <topology evidence="2">Multi-pass membrane protein</topology>
    </subcellularLocation>
</comment>
<dbReference type="GO" id="GO:0008270">
    <property type="term" value="F:zinc ion binding"/>
    <property type="evidence" value="ECO:0007669"/>
    <property type="project" value="UniProtKB-KW"/>
</dbReference>
<evidence type="ECO:0000256" key="9">
    <source>
        <dbReference type="ARBA" id="ARBA00022723"/>
    </source>
</evidence>
<dbReference type="FunFam" id="3.30.160.60:FF:000032">
    <property type="entry name" value="Krueppel-like factor 4"/>
    <property type="match status" value="1"/>
</dbReference>
<dbReference type="PROSITE" id="PS50157">
    <property type="entry name" value="ZINC_FINGER_C2H2_2"/>
    <property type="match status" value="10"/>
</dbReference>
<keyword evidence="8 24" id="KW-0812">Transmembrane</keyword>
<dbReference type="Pfam" id="PF13432">
    <property type="entry name" value="TPR_16"/>
    <property type="match status" value="2"/>
</dbReference>
<comment type="catalytic activity">
    <reaction evidence="20">
        <text>a di-trans,poly-cis-dolichyl beta-D-mannosyl phosphate + L-seryl-[protein] = 3-O-(alpha-D-mannosyl)-L-seryl-[protein] + a di-trans,poly-cis-dolichyl phosphate + H(+)</text>
        <dbReference type="Rhea" id="RHEA:17377"/>
        <dbReference type="Rhea" id="RHEA-COMP:9863"/>
        <dbReference type="Rhea" id="RHEA-COMP:13546"/>
        <dbReference type="Rhea" id="RHEA-COMP:19498"/>
        <dbReference type="Rhea" id="RHEA-COMP:19501"/>
        <dbReference type="ChEBI" id="CHEBI:15378"/>
        <dbReference type="ChEBI" id="CHEBI:29999"/>
        <dbReference type="ChEBI" id="CHEBI:57683"/>
        <dbReference type="ChEBI" id="CHEBI:58211"/>
        <dbReference type="ChEBI" id="CHEBI:137321"/>
        <dbReference type="EC" id="2.4.1.109"/>
    </reaction>
</comment>
<evidence type="ECO:0000256" key="24">
    <source>
        <dbReference type="SAM" id="Phobius"/>
    </source>
</evidence>
<dbReference type="PROSITE" id="PS00028">
    <property type="entry name" value="ZINC_FINGER_C2H2_1"/>
    <property type="match status" value="13"/>
</dbReference>
<keyword evidence="10" id="KW-0677">Repeat</keyword>
<feature type="transmembrane region" description="Helical" evidence="24">
    <location>
        <begin position="1663"/>
        <end position="1681"/>
    </location>
</feature>
<name>A0AA39KZ88_MICHY</name>
<feature type="transmembrane region" description="Helical" evidence="24">
    <location>
        <begin position="1602"/>
        <end position="1628"/>
    </location>
</feature>
<feature type="domain" description="C2H2-type" evidence="25">
    <location>
        <begin position="1073"/>
        <end position="1101"/>
    </location>
</feature>
<dbReference type="PANTHER" id="PTHR44216:SF3">
    <property type="entry name" value="PROTEIN O-MANNOSYL-TRANSFERASE TMTC2"/>
    <property type="match status" value="1"/>
</dbReference>
<dbReference type="InterPro" id="IPR052384">
    <property type="entry name" value="TMTC_O-mannosyltransferase"/>
</dbReference>
<comment type="pathway">
    <text evidence="4">Protein modification; protein glycosylation.</text>
</comment>
<dbReference type="PROSITE" id="PS50293">
    <property type="entry name" value="TPR_REGION"/>
    <property type="match status" value="3"/>
</dbReference>